<evidence type="ECO:0000313" key="1">
    <source>
        <dbReference type="EMBL" id="RKL67869.1"/>
    </source>
</evidence>
<proteinExistence type="predicted"/>
<evidence type="ECO:0008006" key="3">
    <source>
        <dbReference type="Google" id="ProtNLM"/>
    </source>
</evidence>
<sequence>MKYYLLFITLVVLTLIGCSEEEQDNTVTLQGDSNNWQGELYVEQLSSEEHLNERAEATLTYLGDHADDVHTIKLTTYTNWQERGALERRIDGLSSEGDITNIYGNYGFWYVNDQGFETMIDIEWMEDDDEKRERIGFESIE</sequence>
<dbReference type="EMBL" id="PDOE01000002">
    <property type="protein sequence ID" value="RKL67869.1"/>
    <property type="molecule type" value="Genomic_DNA"/>
</dbReference>
<name>A0A3A9K6J9_9BACI</name>
<organism evidence="1 2">
    <name type="scientific">Salipaludibacillus neizhouensis</name>
    <dbReference type="NCBI Taxonomy" id="885475"/>
    <lineage>
        <taxon>Bacteria</taxon>
        <taxon>Bacillati</taxon>
        <taxon>Bacillota</taxon>
        <taxon>Bacilli</taxon>
        <taxon>Bacillales</taxon>
        <taxon>Bacillaceae</taxon>
    </lineage>
</organism>
<dbReference type="Proteomes" id="UP000281498">
    <property type="component" value="Unassembled WGS sequence"/>
</dbReference>
<reference evidence="1 2" key="1">
    <citation type="submission" date="2017-10" db="EMBL/GenBank/DDBJ databases">
        <title>Bacillus sp. nov., a halophilic bacterium isolated from a Keqin Lake.</title>
        <authorList>
            <person name="Wang H."/>
        </authorList>
    </citation>
    <scope>NUCLEOTIDE SEQUENCE [LARGE SCALE GENOMIC DNA]</scope>
    <source>
        <strain evidence="1 2">KCTC 13187</strain>
    </source>
</reference>
<accession>A0A3A9K6J9</accession>
<keyword evidence="2" id="KW-1185">Reference proteome</keyword>
<dbReference type="PROSITE" id="PS51257">
    <property type="entry name" value="PROKAR_LIPOPROTEIN"/>
    <property type="match status" value="1"/>
</dbReference>
<dbReference type="RefSeq" id="WP_110938208.1">
    <property type="nucleotide sequence ID" value="NZ_KZ614147.1"/>
</dbReference>
<dbReference type="AlphaFoldDB" id="A0A3A9K6J9"/>
<comment type="caution">
    <text evidence="1">The sequence shown here is derived from an EMBL/GenBank/DDBJ whole genome shotgun (WGS) entry which is preliminary data.</text>
</comment>
<gene>
    <name evidence="1" type="ORF">CR203_05015</name>
</gene>
<protein>
    <recommendedName>
        <fullName evidence="3">Lipoprotein</fullName>
    </recommendedName>
</protein>
<evidence type="ECO:0000313" key="2">
    <source>
        <dbReference type="Proteomes" id="UP000281498"/>
    </source>
</evidence>